<dbReference type="EMBL" id="CP003466">
    <property type="protein sequence ID" value="AFT71922.1"/>
    <property type="molecule type" value="Genomic_DNA"/>
</dbReference>
<accession>K0CJJ5</accession>
<proteinExistence type="predicted"/>
<protein>
    <recommendedName>
        <fullName evidence="3">PhoP regulatory network protein YrbL</fullName>
    </recommendedName>
</protein>
<dbReference type="AlphaFoldDB" id="K0CJJ5"/>
<dbReference type="InterPro" id="IPR019647">
    <property type="entry name" value="PhoP_reg_network_YrbL"/>
</dbReference>
<dbReference type="PATRIC" id="fig|930169.3.peg.3611"/>
<evidence type="ECO:0000313" key="2">
    <source>
        <dbReference type="Proteomes" id="UP000006286"/>
    </source>
</evidence>
<evidence type="ECO:0008006" key="3">
    <source>
        <dbReference type="Google" id="ProtNLM"/>
    </source>
</evidence>
<gene>
    <name evidence="1" type="ordered locus">B5T_03658</name>
</gene>
<dbReference type="Proteomes" id="UP000006286">
    <property type="component" value="Chromosome"/>
</dbReference>
<dbReference type="RefSeq" id="WP_014995981.1">
    <property type="nucleotide sequence ID" value="NC_018691.1"/>
</dbReference>
<name>K0CJJ5_ALCDB</name>
<evidence type="ECO:0000313" key="1">
    <source>
        <dbReference type="EMBL" id="AFT71922.1"/>
    </source>
</evidence>
<dbReference type="STRING" id="930169.B5T_03658"/>
<reference evidence="1 2" key="1">
    <citation type="journal article" date="2012" name="J. Bacteriol.">
        <title>Complete genome sequence of Alcanivorax dieselolei type strain B5.</title>
        <authorList>
            <person name="Lai Q."/>
            <person name="Li W."/>
            <person name="Shao Z."/>
        </authorList>
    </citation>
    <scope>NUCLEOTIDE SEQUENCE [LARGE SCALE GENOMIC DNA]</scope>
    <source>
        <strain evidence="2">DSM 16502 / CGMCC 1.3690 / B-5</strain>
    </source>
</reference>
<keyword evidence="2" id="KW-1185">Reference proteome</keyword>
<organism evidence="1 2">
    <name type="scientific">Alcanivorax dieselolei (strain DSM 16502 / CGMCC 1.3690 / MCCC 1A00001 / B-5)</name>
    <name type="common">Alloalcanivorax dieselolei</name>
    <dbReference type="NCBI Taxonomy" id="930169"/>
    <lineage>
        <taxon>Bacteria</taxon>
        <taxon>Pseudomonadati</taxon>
        <taxon>Pseudomonadota</taxon>
        <taxon>Gammaproteobacteria</taxon>
        <taxon>Oceanospirillales</taxon>
        <taxon>Alcanivoracaceae</taxon>
        <taxon>Alloalcanivorax</taxon>
    </lineage>
</organism>
<dbReference type="HOGENOM" id="CLU_076352_3_1_6"/>
<dbReference type="Pfam" id="PF10707">
    <property type="entry name" value="YrbL-PhoP_reg"/>
    <property type="match status" value="1"/>
</dbReference>
<dbReference type="KEGG" id="adi:B5T_03658"/>
<dbReference type="OrthoDB" id="595236at2"/>
<sequence length="235" mass="26280">MAVTLSSQAPFARGGNRLCFVDPTDSGRCIKVRRPDFTVADRRRKKGFPKTLLPLSRFDDNREERQVMVALQRRYGEPLYRHVSRCFGFVRTDMGPGLVSELIRDDDGGVAQTLKKTLWDEGMTEACRQAVEALAGFWLAMRMPSRDLLLHNIVVQRAGDGGIRRLVVIDGLGSTGLIPMLLLPVALQRGKTQRKVANLHQRIQALLAQRGQPDFPGYHGLLLHDGRAEALGRNQ</sequence>
<dbReference type="eggNOG" id="ENOG50335DF">
    <property type="taxonomic scope" value="Bacteria"/>
</dbReference>